<dbReference type="GO" id="GO:0046872">
    <property type="term" value="F:metal ion binding"/>
    <property type="evidence" value="ECO:0007669"/>
    <property type="project" value="UniProtKB-KW"/>
</dbReference>
<keyword evidence="13" id="KW-1185">Reference proteome</keyword>
<keyword evidence="4 10" id="KW-0317">Glutathione biosynthesis</keyword>
<keyword evidence="7 10" id="KW-0067">ATP-binding</keyword>
<keyword evidence="5" id="KW-0479">Metal-binding</keyword>
<evidence type="ECO:0000313" key="13">
    <source>
        <dbReference type="Proteomes" id="UP000294616"/>
    </source>
</evidence>
<dbReference type="InterPro" id="IPR016185">
    <property type="entry name" value="PreATP-grasp_dom_sf"/>
</dbReference>
<protein>
    <recommendedName>
        <fullName evidence="10">Glutathione synthetase</fullName>
        <ecNumber evidence="10">6.3.2.3</ecNumber>
    </recommendedName>
    <alternativeName>
        <fullName evidence="10">GSH synthetase</fullName>
        <shortName evidence="10">GSH-S</shortName>
        <shortName evidence="10">GSHase</shortName>
    </alternativeName>
    <alternativeName>
        <fullName evidence="10">Glutathione synthase</fullName>
    </alternativeName>
</protein>
<comment type="similarity">
    <text evidence="10">Belongs to the prokaryotic GSH synthase family.</text>
</comment>
<reference evidence="12 13" key="1">
    <citation type="submission" date="2019-03" db="EMBL/GenBank/DDBJ databases">
        <title>Genomic Encyclopedia of Archaeal and Bacterial Type Strains, Phase II (KMG-II): from individual species to whole genera.</title>
        <authorList>
            <person name="Goeker M."/>
        </authorList>
    </citation>
    <scope>NUCLEOTIDE SEQUENCE [LARGE SCALE GENOMIC DNA]</scope>
    <source>
        <strain evidence="12 13">DSM 22554</strain>
    </source>
</reference>
<evidence type="ECO:0000256" key="1">
    <source>
        <dbReference type="ARBA" id="ARBA00001936"/>
    </source>
</evidence>
<dbReference type="InterPro" id="IPR006284">
    <property type="entry name" value="Glut_synth_pro"/>
</dbReference>
<dbReference type="InterPro" id="IPR013815">
    <property type="entry name" value="ATP_grasp_subdomain_1"/>
</dbReference>
<dbReference type="InterPro" id="IPR004218">
    <property type="entry name" value="GSHS_ATP-bd"/>
</dbReference>
<evidence type="ECO:0000256" key="4">
    <source>
        <dbReference type="ARBA" id="ARBA00022684"/>
    </source>
</evidence>
<dbReference type="Gene3D" id="3.30.1490.20">
    <property type="entry name" value="ATP-grasp fold, A domain"/>
    <property type="match status" value="1"/>
</dbReference>
<dbReference type="Pfam" id="PF02955">
    <property type="entry name" value="GSH-S_ATP"/>
    <property type="match status" value="1"/>
</dbReference>
<sequence>MKIGFVVNQTPKEIPAYTTTGLAMQAMKMGHEIYYIGAGDLAYMKDEQMGAHARKGPDKQYRTNENFLEAIKKTQKELVTAKELDILMLRNDPSVDFDRRPWAQNAGIVFGQLAQRHGVVVLNDPNTLANALNKMYFQYFPKTVRPETIITRNIEDIKAFYKDRNKHIILKPLQGSGGKNVFMIKNDIKNLNQIVEAIARDGFVVAQEYLPEAKKGDIRLFLLDGQPIVVNGKTAALHRTQAENDIRSNIHQGGVAKIAKLTKRCYEIVEEVAPKLIKDGMFLTGLDIVGDKLMEVNVFSPGGLGNAGRLNGVDFFEPVIKAMERKIV</sequence>
<evidence type="ECO:0000256" key="7">
    <source>
        <dbReference type="ARBA" id="ARBA00022840"/>
    </source>
</evidence>
<dbReference type="Gene3D" id="3.40.50.20">
    <property type="match status" value="1"/>
</dbReference>
<gene>
    <name evidence="10" type="primary">gshB</name>
    <name evidence="12" type="ORF">C8N28_2024</name>
</gene>
<evidence type="ECO:0000256" key="6">
    <source>
        <dbReference type="ARBA" id="ARBA00022741"/>
    </source>
</evidence>
<dbReference type="EC" id="6.3.2.3" evidence="10"/>
<dbReference type="HAMAP" id="MF_00162">
    <property type="entry name" value="GSH_S"/>
    <property type="match status" value="1"/>
</dbReference>
<dbReference type="EMBL" id="SMGO01000002">
    <property type="protein sequence ID" value="TCK83423.1"/>
    <property type="molecule type" value="Genomic_DNA"/>
</dbReference>
<evidence type="ECO:0000313" key="12">
    <source>
        <dbReference type="EMBL" id="TCK83423.1"/>
    </source>
</evidence>
<dbReference type="InterPro" id="IPR011761">
    <property type="entry name" value="ATP-grasp"/>
</dbReference>
<dbReference type="GO" id="GO:0005737">
    <property type="term" value="C:cytoplasm"/>
    <property type="evidence" value="ECO:0007669"/>
    <property type="project" value="TreeGrafter"/>
</dbReference>
<feature type="domain" description="ATP-grasp" evidence="11">
    <location>
        <begin position="134"/>
        <end position="324"/>
    </location>
</feature>
<comment type="pathway">
    <text evidence="10">Sulfur metabolism; glutathione biosynthesis; glutathione from L-cysteine and L-glutamate: step 2/2.</text>
</comment>
<evidence type="ECO:0000256" key="5">
    <source>
        <dbReference type="ARBA" id="ARBA00022723"/>
    </source>
</evidence>
<accession>A0A4R1M1A9</accession>
<dbReference type="PANTHER" id="PTHR21621:SF4">
    <property type="entry name" value="GLUTATHIONE SYNTHETASE"/>
    <property type="match status" value="1"/>
</dbReference>
<evidence type="ECO:0000256" key="2">
    <source>
        <dbReference type="ARBA" id="ARBA00001946"/>
    </source>
</evidence>
<comment type="catalytic activity">
    <reaction evidence="10">
        <text>gamma-L-glutamyl-L-cysteine + glycine + ATP = glutathione + ADP + phosphate + H(+)</text>
        <dbReference type="Rhea" id="RHEA:13557"/>
        <dbReference type="ChEBI" id="CHEBI:15378"/>
        <dbReference type="ChEBI" id="CHEBI:30616"/>
        <dbReference type="ChEBI" id="CHEBI:43474"/>
        <dbReference type="ChEBI" id="CHEBI:57305"/>
        <dbReference type="ChEBI" id="CHEBI:57925"/>
        <dbReference type="ChEBI" id="CHEBI:58173"/>
        <dbReference type="ChEBI" id="CHEBI:456216"/>
        <dbReference type="EC" id="6.3.2.3"/>
    </reaction>
</comment>
<evidence type="ECO:0000256" key="3">
    <source>
        <dbReference type="ARBA" id="ARBA00022598"/>
    </source>
</evidence>
<dbReference type="AlphaFoldDB" id="A0A4R1M1A9"/>
<proteinExistence type="inferred from homology"/>
<dbReference type="PANTHER" id="PTHR21621">
    <property type="entry name" value="RIBOSOMAL PROTEIN S6 MODIFICATION PROTEIN"/>
    <property type="match status" value="1"/>
</dbReference>
<keyword evidence="9" id="KW-0464">Manganese</keyword>
<dbReference type="PROSITE" id="PS50975">
    <property type="entry name" value="ATP_GRASP"/>
    <property type="match status" value="1"/>
</dbReference>
<dbReference type="Proteomes" id="UP000294616">
    <property type="component" value="Unassembled WGS sequence"/>
</dbReference>
<comment type="caution">
    <text evidence="12">The sequence shown here is derived from an EMBL/GenBank/DDBJ whole genome shotgun (WGS) entry which is preliminary data.</text>
</comment>
<name>A0A4R1M1A9_9SPHI</name>
<dbReference type="SUPFAM" id="SSF52440">
    <property type="entry name" value="PreATP-grasp domain"/>
    <property type="match status" value="1"/>
</dbReference>
<keyword evidence="3 10" id="KW-0436">Ligase</keyword>
<evidence type="ECO:0000256" key="9">
    <source>
        <dbReference type="ARBA" id="ARBA00023211"/>
    </source>
</evidence>
<evidence type="ECO:0000259" key="11">
    <source>
        <dbReference type="PROSITE" id="PS50975"/>
    </source>
</evidence>
<dbReference type="SUPFAM" id="SSF56059">
    <property type="entry name" value="Glutathione synthetase ATP-binding domain-like"/>
    <property type="match status" value="1"/>
</dbReference>
<keyword evidence="8" id="KW-0460">Magnesium</keyword>
<dbReference type="OrthoDB" id="9785415at2"/>
<dbReference type="GO" id="GO:0005524">
    <property type="term" value="F:ATP binding"/>
    <property type="evidence" value="ECO:0007669"/>
    <property type="project" value="UniProtKB-UniRule"/>
</dbReference>
<dbReference type="Gene3D" id="3.30.470.20">
    <property type="entry name" value="ATP-grasp fold, B domain"/>
    <property type="match status" value="1"/>
</dbReference>
<dbReference type="RefSeq" id="WP_132224400.1">
    <property type="nucleotide sequence ID" value="NZ_SMGO01000002.1"/>
</dbReference>
<evidence type="ECO:0000256" key="8">
    <source>
        <dbReference type="ARBA" id="ARBA00022842"/>
    </source>
</evidence>
<dbReference type="InterPro" id="IPR004215">
    <property type="entry name" value="GSHS_N"/>
</dbReference>
<dbReference type="UniPathway" id="UPA00142">
    <property type="reaction ID" value="UER00210"/>
</dbReference>
<keyword evidence="6 10" id="KW-0547">Nucleotide-binding</keyword>
<organism evidence="12 13">
    <name type="scientific">Albibacterium bauzanense</name>
    <dbReference type="NCBI Taxonomy" id="653929"/>
    <lineage>
        <taxon>Bacteria</taxon>
        <taxon>Pseudomonadati</taxon>
        <taxon>Bacteroidota</taxon>
        <taxon>Sphingobacteriia</taxon>
        <taxon>Sphingobacteriales</taxon>
        <taxon>Sphingobacteriaceae</taxon>
        <taxon>Albibacterium</taxon>
    </lineage>
</organism>
<dbReference type="Pfam" id="PF02951">
    <property type="entry name" value="GSH-S_N"/>
    <property type="match status" value="1"/>
</dbReference>
<dbReference type="NCBIfam" id="NF009110">
    <property type="entry name" value="PRK12458.1"/>
    <property type="match status" value="1"/>
</dbReference>
<evidence type="ECO:0000256" key="10">
    <source>
        <dbReference type="HAMAP-Rule" id="MF_00162"/>
    </source>
</evidence>
<dbReference type="GO" id="GO:0004363">
    <property type="term" value="F:glutathione synthase activity"/>
    <property type="evidence" value="ECO:0007669"/>
    <property type="project" value="UniProtKB-UniRule"/>
</dbReference>
<comment type="cofactor">
    <cofactor evidence="1">
        <name>Mn(2+)</name>
        <dbReference type="ChEBI" id="CHEBI:29035"/>
    </cofactor>
</comment>
<comment type="cofactor">
    <cofactor evidence="2">
        <name>Mg(2+)</name>
        <dbReference type="ChEBI" id="CHEBI:18420"/>
    </cofactor>
</comment>